<protein>
    <submittedName>
        <fullName evidence="1">Uncharacterized protein</fullName>
    </submittedName>
</protein>
<evidence type="ECO:0000313" key="2">
    <source>
        <dbReference type="Proteomes" id="UP000277204"/>
    </source>
</evidence>
<dbReference type="AlphaFoldDB" id="A0A183N913"/>
<reference evidence="1 2" key="1">
    <citation type="submission" date="2018-11" db="EMBL/GenBank/DDBJ databases">
        <authorList>
            <consortium name="Pathogen Informatics"/>
        </authorList>
    </citation>
    <scope>NUCLEOTIDE SEQUENCE [LARGE SCALE GENOMIC DNA]</scope>
    <source>
        <strain evidence="1 2">Zambia</strain>
    </source>
</reference>
<dbReference type="PANTHER" id="PTHR10398:SF2">
    <property type="entry name" value="AFADIN"/>
    <property type="match status" value="1"/>
</dbReference>
<dbReference type="STRING" id="48269.A0A183N913"/>
<dbReference type="GO" id="GO:0005911">
    <property type="term" value="C:cell-cell junction"/>
    <property type="evidence" value="ECO:0007669"/>
    <property type="project" value="InterPro"/>
</dbReference>
<organism evidence="1 2">
    <name type="scientific">Schistosoma margrebowiei</name>
    <dbReference type="NCBI Taxonomy" id="48269"/>
    <lineage>
        <taxon>Eukaryota</taxon>
        <taxon>Metazoa</taxon>
        <taxon>Spiralia</taxon>
        <taxon>Lophotrochozoa</taxon>
        <taxon>Platyhelminthes</taxon>
        <taxon>Trematoda</taxon>
        <taxon>Digenea</taxon>
        <taxon>Strigeidida</taxon>
        <taxon>Schistosomatoidea</taxon>
        <taxon>Schistosomatidae</taxon>
        <taxon>Schistosoma</taxon>
    </lineage>
</organism>
<dbReference type="Gene3D" id="3.10.20.90">
    <property type="entry name" value="Phosphatidylinositol 3-kinase Catalytic Subunit, Chain A, domain 1"/>
    <property type="match status" value="1"/>
</dbReference>
<dbReference type="EMBL" id="UZAI01020685">
    <property type="protein sequence ID" value="VDP52798.1"/>
    <property type="molecule type" value="Genomic_DNA"/>
</dbReference>
<dbReference type="GO" id="GO:0007165">
    <property type="term" value="P:signal transduction"/>
    <property type="evidence" value="ECO:0007669"/>
    <property type="project" value="InterPro"/>
</dbReference>
<accession>A0A183N913</accession>
<sequence>MSGALTGFQTDGAYGLQYPAGTNGVCTDFTSLVAQTTLINLPVLPKNNKSQHSLSDFVNTIRRLTNDEYPLLVQLSWSKLDREGKFVLKLEHSSRHIQSLFKKNVSESQNGTNLFNGSNNNSTVCLSVINPKTRLFQHERCRPPLSCAAGVGLSKTRSNFITENSLKCLLGSIKQRGSGGHVIHHNNNNKNSISLNSDALPNSSFTRAILDPETAMQQKRQRILEAKLMQMLHHDNIESVSLDYICMKCKATYAYEYLYYALNCL</sequence>
<dbReference type="PANTHER" id="PTHR10398">
    <property type="entry name" value="AFADIN"/>
    <property type="match status" value="1"/>
</dbReference>
<keyword evidence="2" id="KW-1185">Reference proteome</keyword>
<proteinExistence type="predicted"/>
<dbReference type="InterPro" id="IPR000159">
    <property type="entry name" value="RA_dom"/>
</dbReference>
<gene>
    <name evidence="1" type="ORF">SMRZ_LOCUS24788</name>
</gene>
<evidence type="ECO:0000313" key="1">
    <source>
        <dbReference type="EMBL" id="VDP52798.1"/>
    </source>
</evidence>
<dbReference type="Proteomes" id="UP000277204">
    <property type="component" value="Unassembled WGS sequence"/>
</dbReference>
<dbReference type="PROSITE" id="PS50200">
    <property type="entry name" value="RA"/>
    <property type="match status" value="1"/>
</dbReference>
<dbReference type="InterPro" id="IPR028842">
    <property type="entry name" value="Afadin"/>
</dbReference>
<name>A0A183N913_9TREM</name>